<dbReference type="Proteomes" id="UP000657918">
    <property type="component" value="Unassembled WGS sequence"/>
</dbReference>
<evidence type="ECO:0000313" key="3">
    <source>
        <dbReference type="Proteomes" id="UP000657918"/>
    </source>
</evidence>
<dbReference type="OrthoDB" id="1896025at2759"/>
<evidence type="ECO:0008006" key="4">
    <source>
        <dbReference type="Google" id="ProtNLM"/>
    </source>
</evidence>
<reference evidence="2 3" key="1">
    <citation type="submission" date="2020-10" db="EMBL/GenBank/DDBJ databases">
        <title>Plant Genome Project.</title>
        <authorList>
            <person name="Zhang R.-G."/>
        </authorList>
    </citation>
    <scope>NUCLEOTIDE SEQUENCE [LARGE SCALE GENOMIC DNA]</scope>
    <source>
        <strain evidence="2">FAFU-HL-1</strain>
        <tissue evidence="2">Leaf</tissue>
    </source>
</reference>
<name>A0A835MVF4_9ROSI</name>
<evidence type="ECO:0000313" key="2">
    <source>
        <dbReference type="EMBL" id="KAF9674916.1"/>
    </source>
</evidence>
<comment type="caution">
    <text evidence="2">The sequence shown here is derived from an EMBL/GenBank/DDBJ whole genome shotgun (WGS) entry which is preliminary data.</text>
</comment>
<proteinExistence type="predicted"/>
<keyword evidence="3" id="KW-1185">Reference proteome</keyword>
<dbReference type="EMBL" id="JADGMS010000010">
    <property type="protein sequence ID" value="KAF9674916.1"/>
    <property type="molecule type" value="Genomic_DNA"/>
</dbReference>
<dbReference type="PANTHER" id="PTHR33373">
    <property type="entry name" value="OS07G0479600 PROTEIN"/>
    <property type="match status" value="1"/>
</dbReference>
<protein>
    <recommendedName>
        <fullName evidence="4">DUF4050 domain-containing protein</fullName>
    </recommendedName>
</protein>
<feature type="region of interest" description="Disordered" evidence="1">
    <location>
        <begin position="35"/>
        <end position="61"/>
    </location>
</feature>
<sequence length="158" mass="18047">MPSSCSESLASIQSTVVILVCRECSFSLEPMDVNSVRSHSNEKQPVEHSTSTNGEHKHTEKEKSVSVFINHAAIAWHESRREWTRDQSQQPQRMIKDPIISWSATYEDLLSTHEPFSEPIPLPVSFLLTTILTTDEFSCLLEMVDFLVDIWHDEGLFD</sequence>
<evidence type="ECO:0000256" key="1">
    <source>
        <dbReference type="SAM" id="MobiDB-lite"/>
    </source>
</evidence>
<organism evidence="2 3">
    <name type="scientific">Salix dunnii</name>
    <dbReference type="NCBI Taxonomy" id="1413687"/>
    <lineage>
        <taxon>Eukaryota</taxon>
        <taxon>Viridiplantae</taxon>
        <taxon>Streptophyta</taxon>
        <taxon>Embryophyta</taxon>
        <taxon>Tracheophyta</taxon>
        <taxon>Spermatophyta</taxon>
        <taxon>Magnoliopsida</taxon>
        <taxon>eudicotyledons</taxon>
        <taxon>Gunneridae</taxon>
        <taxon>Pentapetalae</taxon>
        <taxon>rosids</taxon>
        <taxon>fabids</taxon>
        <taxon>Malpighiales</taxon>
        <taxon>Salicaceae</taxon>
        <taxon>Saliceae</taxon>
        <taxon>Salix</taxon>
    </lineage>
</organism>
<accession>A0A835MVF4</accession>
<gene>
    <name evidence="2" type="ORF">SADUNF_Sadunf10G0177100</name>
</gene>
<dbReference type="PANTHER" id="PTHR33373:SF28">
    <property type="entry name" value="OS07G0479600 PROTEIN"/>
    <property type="match status" value="1"/>
</dbReference>
<dbReference type="AlphaFoldDB" id="A0A835MVF4"/>